<dbReference type="Proteomes" id="UP000002431">
    <property type="component" value="Plasmid pDGEO01"/>
</dbReference>
<feature type="domain" description="Major facilitator superfamily (MFS) profile" evidence="8">
    <location>
        <begin position="94"/>
        <end position="486"/>
    </location>
</feature>
<dbReference type="InterPro" id="IPR020846">
    <property type="entry name" value="MFS_dom"/>
</dbReference>
<dbReference type="Gene3D" id="1.20.1250.20">
    <property type="entry name" value="MFS general substrate transporter like domains"/>
    <property type="match status" value="1"/>
</dbReference>
<feature type="transmembrane region" description="Helical" evidence="7">
    <location>
        <begin position="374"/>
        <end position="391"/>
    </location>
</feature>
<dbReference type="AlphaFoldDB" id="Q1J360"/>
<keyword evidence="9" id="KW-0614">Plasmid</keyword>
<keyword evidence="5 7" id="KW-1133">Transmembrane helix</keyword>
<keyword evidence="10" id="KW-1185">Reference proteome</keyword>
<feature type="transmembrane region" description="Helical" evidence="7">
    <location>
        <begin position="344"/>
        <end position="362"/>
    </location>
</feature>
<dbReference type="InterPro" id="IPR036259">
    <property type="entry name" value="MFS_trans_sf"/>
</dbReference>
<evidence type="ECO:0000256" key="2">
    <source>
        <dbReference type="ARBA" id="ARBA00022448"/>
    </source>
</evidence>
<sequence length="499" mass="52080">MSASSAALSHVDSFAASLKAQLASHRADSLRRPTEILFAILQVCARLLVTLAVTPQTTAQLGSTLQRCSLCLGLPEVKPVSDAALSSSTSSRAVLRLPEFRAMLLATVCSTLAGRAVALTVAYQLYQLTKNPLTLGILGLVEAIPALSLALLGGVVADRNDRRRILLLTTSVEVICALLFFLYAPHASTLGYAPILALIFLLGIARGFSDPALPAFEAQVVPRELLLRASAWQSSAWQAAAILGPALGGVLYAAVSARGTYLVAAVLYGLALACLAYVRPKPRPAFTPGEPVWQSVKEGLAFVMQRQVLVGSMALDLFSVLFGGAVALLPVFASDILRVGPQGLGVLVAAPSIGALAVMLAATHRPPGRGAGRTLLLAVAGFGICMVVFGLSRNFFLSVAVLVAAGVFDGISMVVRRATLRLKAPDHMRGRVSAVSSMFIGASNELGAFESGLAASWLGTARSVWLGGLVTLLVVGVTAYLAPELRAMDLTDIAKDRSG</sequence>
<protein>
    <submittedName>
        <fullName evidence="9">Major facilitator superfamily MFS_1</fullName>
    </submittedName>
</protein>
<reference evidence="9" key="1">
    <citation type="submission" date="2006-04" db="EMBL/GenBank/DDBJ databases">
        <title>Complete sequence of plasmid1 pDGEO01 of Deinococcus geothermalis DSM 11300.</title>
        <authorList>
            <consortium name="US DOE Joint Genome Institute"/>
            <person name="Copeland A."/>
            <person name="Lucas S."/>
            <person name="Lapidus A."/>
            <person name="Barry K."/>
            <person name="Detter J.C."/>
            <person name="Glavina del Rio T."/>
            <person name="Hammon N."/>
            <person name="Israni S."/>
            <person name="Dalin E."/>
            <person name="Tice H."/>
            <person name="Pitluck S."/>
            <person name="Brettin T."/>
            <person name="Bruce D."/>
            <person name="Han C."/>
            <person name="Tapia R."/>
            <person name="Saunders E."/>
            <person name="Gilna P."/>
            <person name="Schmutz J."/>
            <person name="Larimer F."/>
            <person name="Land M."/>
            <person name="Hauser L."/>
            <person name="Kyrpides N."/>
            <person name="Kim E."/>
            <person name="Daly M.J."/>
            <person name="Fredrickson J.K."/>
            <person name="Makarova K.S."/>
            <person name="Gaidamakova E.K."/>
            <person name="Zhai M."/>
            <person name="Richardson P."/>
        </authorList>
    </citation>
    <scope>NUCLEOTIDE SEQUENCE</scope>
    <source>
        <strain evidence="9">DSM 11300</strain>
        <plasmid evidence="9">pDGEO01</plasmid>
    </source>
</reference>
<feature type="transmembrane region" description="Helical" evidence="7">
    <location>
        <begin position="190"/>
        <end position="208"/>
    </location>
</feature>
<proteinExistence type="predicted"/>
<feature type="transmembrane region" description="Helical" evidence="7">
    <location>
        <begin position="236"/>
        <end position="255"/>
    </location>
</feature>
<keyword evidence="6 7" id="KW-0472">Membrane</keyword>
<feature type="transmembrane region" description="Helical" evidence="7">
    <location>
        <begin position="261"/>
        <end position="278"/>
    </location>
</feature>
<evidence type="ECO:0000256" key="1">
    <source>
        <dbReference type="ARBA" id="ARBA00004651"/>
    </source>
</evidence>
<evidence type="ECO:0000313" key="9">
    <source>
        <dbReference type="EMBL" id="ABF44074.1"/>
    </source>
</evidence>
<feature type="transmembrane region" description="Helical" evidence="7">
    <location>
        <begin position="132"/>
        <end position="153"/>
    </location>
</feature>
<organism evidence="9 10">
    <name type="scientific">Deinococcus geothermalis (strain DSM 11300 / CIP 105573 / AG-3a)</name>
    <dbReference type="NCBI Taxonomy" id="319795"/>
    <lineage>
        <taxon>Bacteria</taxon>
        <taxon>Thermotogati</taxon>
        <taxon>Deinococcota</taxon>
        <taxon>Deinococci</taxon>
        <taxon>Deinococcales</taxon>
        <taxon>Deinococcaceae</taxon>
        <taxon>Deinococcus</taxon>
    </lineage>
</organism>
<dbReference type="SUPFAM" id="SSF103473">
    <property type="entry name" value="MFS general substrate transporter"/>
    <property type="match status" value="1"/>
</dbReference>
<dbReference type="GO" id="GO:0022857">
    <property type="term" value="F:transmembrane transporter activity"/>
    <property type="evidence" value="ECO:0007669"/>
    <property type="project" value="InterPro"/>
</dbReference>
<feature type="transmembrane region" description="Helical" evidence="7">
    <location>
        <begin position="308"/>
        <end position="332"/>
    </location>
</feature>
<evidence type="ECO:0000256" key="7">
    <source>
        <dbReference type="SAM" id="Phobius"/>
    </source>
</evidence>
<gene>
    <name evidence="9" type="ordered locus">Dgeo_2641</name>
</gene>
<dbReference type="CDD" id="cd06173">
    <property type="entry name" value="MFS_MefA_like"/>
    <property type="match status" value="1"/>
</dbReference>
<feature type="transmembrane region" description="Helical" evidence="7">
    <location>
        <begin position="102"/>
        <end position="126"/>
    </location>
</feature>
<feature type="transmembrane region" description="Helical" evidence="7">
    <location>
        <begin position="165"/>
        <end position="184"/>
    </location>
</feature>
<evidence type="ECO:0000256" key="6">
    <source>
        <dbReference type="ARBA" id="ARBA00023136"/>
    </source>
</evidence>
<feature type="transmembrane region" description="Helical" evidence="7">
    <location>
        <begin position="464"/>
        <end position="482"/>
    </location>
</feature>
<dbReference type="HOGENOM" id="CLU_034180_11_0_0"/>
<dbReference type="EMBL" id="CP000358">
    <property type="protein sequence ID" value="ABF44074.1"/>
    <property type="molecule type" value="Genomic_DNA"/>
</dbReference>
<dbReference type="KEGG" id="dge:Dgeo_2641"/>
<feature type="transmembrane region" description="Helical" evidence="7">
    <location>
        <begin position="397"/>
        <end position="415"/>
    </location>
</feature>
<evidence type="ECO:0000313" key="10">
    <source>
        <dbReference type="Proteomes" id="UP000002431"/>
    </source>
</evidence>
<evidence type="ECO:0000256" key="4">
    <source>
        <dbReference type="ARBA" id="ARBA00022692"/>
    </source>
</evidence>
<keyword evidence="2" id="KW-0813">Transport</keyword>
<keyword evidence="4 7" id="KW-0812">Transmembrane</keyword>
<keyword evidence="3" id="KW-1003">Cell membrane</keyword>
<name>Q1J360_DEIGD</name>
<dbReference type="PROSITE" id="PS50850">
    <property type="entry name" value="MFS"/>
    <property type="match status" value="1"/>
</dbReference>
<accession>Q1J360</accession>
<evidence type="ECO:0000259" key="8">
    <source>
        <dbReference type="PROSITE" id="PS50850"/>
    </source>
</evidence>
<dbReference type="InterPro" id="IPR010290">
    <property type="entry name" value="TM_effector"/>
</dbReference>
<dbReference type="eggNOG" id="COG2814">
    <property type="taxonomic scope" value="Bacteria"/>
</dbReference>
<evidence type="ECO:0000256" key="3">
    <source>
        <dbReference type="ARBA" id="ARBA00022475"/>
    </source>
</evidence>
<comment type="subcellular location">
    <subcellularLocation>
        <location evidence="1">Cell membrane</location>
        <topology evidence="1">Multi-pass membrane protein</topology>
    </subcellularLocation>
</comment>
<geneLocation type="plasmid" evidence="9 10">
    <name>pDGEO01</name>
</geneLocation>
<evidence type="ECO:0000256" key="5">
    <source>
        <dbReference type="ARBA" id="ARBA00022989"/>
    </source>
</evidence>
<dbReference type="Pfam" id="PF05977">
    <property type="entry name" value="MFS_3"/>
    <property type="match status" value="1"/>
</dbReference>
<dbReference type="GO" id="GO:0005886">
    <property type="term" value="C:plasma membrane"/>
    <property type="evidence" value="ECO:0007669"/>
    <property type="project" value="UniProtKB-SubCell"/>
</dbReference>
<dbReference type="PANTHER" id="PTHR23513">
    <property type="entry name" value="INTEGRAL MEMBRANE EFFLUX PROTEIN-RELATED"/>
    <property type="match status" value="1"/>
</dbReference>
<dbReference type="PANTHER" id="PTHR23513:SF9">
    <property type="entry name" value="ENTEROBACTIN EXPORTER ENTS"/>
    <property type="match status" value="1"/>
</dbReference>